<dbReference type="GO" id="GO:0030255">
    <property type="term" value="P:protein secretion by the type IV secretion system"/>
    <property type="evidence" value="ECO:0007669"/>
    <property type="project" value="InterPro"/>
</dbReference>
<feature type="transmembrane region" description="Helical" evidence="5">
    <location>
        <begin position="178"/>
        <end position="196"/>
    </location>
</feature>
<gene>
    <name evidence="6" type="ORF">CVS89_03160</name>
</gene>
<proteinExistence type="predicted"/>
<reference evidence="6 7" key="1">
    <citation type="journal article" date="2018" name="Emerg. Microbes Infect.">
        <title>Genomic analysis of oral Campylobacter concisus strains identified a potential bacterial molecular marker associated with active Crohn's disease.</title>
        <authorList>
            <person name="Liu F."/>
            <person name="Ma R."/>
            <person name="Tay C.Y.A."/>
            <person name="Octavia S."/>
            <person name="Lan R."/>
            <person name="Chung H.K.L."/>
            <person name="Riordan S.M."/>
            <person name="Grimm M.C."/>
            <person name="Leong R.W."/>
            <person name="Tanaka M.M."/>
            <person name="Connor S."/>
            <person name="Zhang L."/>
        </authorList>
    </citation>
    <scope>NUCLEOTIDE SEQUENCE [LARGE SCALE GENOMIC DNA]</scope>
    <source>
        <strain evidence="6 7">H16O-S1</strain>
    </source>
</reference>
<dbReference type="Pfam" id="PF04610">
    <property type="entry name" value="TrbL"/>
    <property type="match status" value="1"/>
</dbReference>
<feature type="transmembrane region" description="Helical" evidence="5">
    <location>
        <begin position="80"/>
        <end position="101"/>
    </location>
</feature>
<sequence>MYKVTTDSGRGLHDLVIDISENVDSFFQNNYSNGVGALQSLINTTGNILAVYLTAWIMIEGYKILWGNGKQTFQNFAFDATIKFVFIVLAMNAGNWINLVFEAFNGAKEYANTFLSYDGKGLYSKIATWAGFMGDYYDVVWDQSSTLELAYIIFIIIIAFIGFFIGAVPILRALFVNTLSFLLLMILAPLAFYFLIFKTTKNSFAQWFQMVLANIIALLCLSLFLNILFDYMFPKINSSHDFKDEVFVLALAMVFYGILANIMCGMATGIAEKLTNVSLDGLAGTGVGRAMGLAGAVGGGAIGGAMLAVRGAQAMGAGKATGFIGSRLLGAATSAAKEVGNSKLGQSINSGINTIKNSSAAQAVGSRLNQAKNIGSKINNFTKGQGWK</sequence>
<protein>
    <submittedName>
        <fullName evidence="6">Type IV secretion system protein</fullName>
    </submittedName>
</protein>
<evidence type="ECO:0000256" key="2">
    <source>
        <dbReference type="ARBA" id="ARBA00022692"/>
    </source>
</evidence>
<dbReference type="EMBL" id="CP049263">
    <property type="protein sequence ID" value="QPH97281.1"/>
    <property type="molecule type" value="Genomic_DNA"/>
</dbReference>
<feature type="transmembrane region" description="Helical" evidence="5">
    <location>
        <begin position="246"/>
        <end position="270"/>
    </location>
</feature>
<evidence type="ECO:0000256" key="1">
    <source>
        <dbReference type="ARBA" id="ARBA00004141"/>
    </source>
</evidence>
<feature type="transmembrane region" description="Helical" evidence="5">
    <location>
        <begin position="290"/>
        <end position="309"/>
    </location>
</feature>
<feature type="transmembrane region" description="Helical" evidence="5">
    <location>
        <begin position="208"/>
        <end position="234"/>
    </location>
</feature>
<dbReference type="AlphaFoldDB" id="A0A7S9RSZ7"/>
<evidence type="ECO:0000256" key="4">
    <source>
        <dbReference type="ARBA" id="ARBA00023136"/>
    </source>
</evidence>
<evidence type="ECO:0000256" key="3">
    <source>
        <dbReference type="ARBA" id="ARBA00022989"/>
    </source>
</evidence>
<dbReference type="RefSeq" id="WP_103568017.1">
    <property type="nucleotide sequence ID" value="NZ_CABMKX010000085.1"/>
</dbReference>
<keyword evidence="2 5" id="KW-0812">Transmembrane</keyword>
<dbReference type="GO" id="GO:0016020">
    <property type="term" value="C:membrane"/>
    <property type="evidence" value="ECO:0007669"/>
    <property type="project" value="UniProtKB-SubCell"/>
</dbReference>
<evidence type="ECO:0000313" key="6">
    <source>
        <dbReference type="EMBL" id="QPH97281.1"/>
    </source>
</evidence>
<keyword evidence="4 5" id="KW-0472">Membrane</keyword>
<dbReference type="Proteomes" id="UP000594571">
    <property type="component" value="Chromosome"/>
</dbReference>
<feature type="transmembrane region" description="Helical" evidence="5">
    <location>
        <begin position="149"/>
        <end position="171"/>
    </location>
</feature>
<name>A0A7S9RSZ7_9BACT</name>
<accession>A0A7S9RSZ7</accession>
<evidence type="ECO:0000313" key="7">
    <source>
        <dbReference type="Proteomes" id="UP000594571"/>
    </source>
</evidence>
<reference evidence="6 7" key="2">
    <citation type="journal article" date="2020" name="Microb. Genom.">
        <title>Analysis of complete Campylobacter concisus genomes identifies genomospecies features, secretion systems and novel plasmids and their association with severe ulcerative colitis.</title>
        <authorList>
            <person name="Liu F."/>
            <person name="Chen S."/>
            <person name="Luu L.D.W."/>
            <person name="Lee S.A."/>
            <person name="Tay A.C.Y."/>
            <person name="Wu R."/>
            <person name="Riordan S.M."/>
            <person name="Lan R."/>
            <person name="Liu L."/>
            <person name="Zhang L."/>
        </authorList>
    </citation>
    <scope>NUCLEOTIDE SEQUENCE [LARGE SCALE GENOMIC DNA]</scope>
    <source>
        <strain evidence="6 7">H16O-S1</strain>
    </source>
</reference>
<keyword evidence="3 5" id="KW-1133">Transmembrane helix</keyword>
<dbReference type="InterPro" id="IPR007688">
    <property type="entry name" value="Conjugal_tfr_TrbL/VirB6"/>
</dbReference>
<organism evidence="6 7">
    <name type="scientific">Campylobacter concisus</name>
    <dbReference type="NCBI Taxonomy" id="199"/>
    <lineage>
        <taxon>Bacteria</taxon>
        <taxon>Pseudomonadati</taxon>
        <taxon>Campylobacterota</taxon>
        <taxon>Epsilonproteobacteria</taxon>
        <taxon>Campylobacterales</taxon>
        <taxon>Campylobacteraceae</taxon>
        <taxon>Campylobacter</taxon>
    </lineage>
</organism>
<evidence type="ECO:0000256" key="5">
    <source>
        <dbReference type="SAM" id="Phobius"/>
    </source>
</evidence>
<comment type="subcellular location">
    <subcellularLocation>
        <location evidence="1">Membrane</location>
        <topology evidence="1">Multi-pass membrane protein</topology>
    </subcellularLocation>
</comment>